<gene>
    <name evidence="2" type="ORF">M440DRAFT_1405672</name>
</gene>
<dbReference type="Gene3D" id="2.120.10.30">
    <property type="entry name" value="TolB, C-terminal domain"/>
    <property type="match status" value="1"/>
</dbReference>
<dbReference type="EMBL" id="KZ679142">
    <property type="protein sequence ID" value="PTB72279.1"/>
    <property type="molecule type" value="Genomic_DNA"/>
</dbReference>
<name>A0A2T4BSJ2_TRILO</name>
<sequence>MHSHIFLAFSTLIASVTGAVLDPRNGYPRPHHEDPRIIYQFANGTTLENIAVRSNGNLLVTLTDKPELYEVNPFVPKTAKLVHRFPGYLGLLGITEVSPDVFTINAGNFSVTTGPAAGSWAVWQVAFYKDQPKVAKVVDIPEALSLNGMTTLTSSPNTVLAADSTAGVVYSVNTSTGSYKVVLDDETFKPAADAELPIGINGIRYLDHYVYYTNSFKAFFGRVRVNKAGYAIGGFEAVTTDIVGDDFAVTPHAAYIAGNPTNVVTEVNLATGEGKVIAGNLNSSLVAGGTSVAFGRTKKDKHVLYVVTTGGSMSPVNGTFSEGGKIVALGV</sequence>
<evidence type="ECO:0000256" key="1">
    <source>
        <dbReference type="SAM" id="SignalP"/>
    </source>
</evidence>
<dbReference type="STRING" id="983965.A0A2T4BSJ2"/>
<reference evidence="2 3" key="1">
    <citation type="submission" date="2016-07" db="EMBL/GenBank/DDBJ databases">
        <title>Multiple horizontal gene transfer events from other fungi enriched the ability of initially mycotrophic Trichoderma (Ascomycota) to feed on dead plant biomass.</title>
        <authorList>
            <consortium name="DOE Joint Genome Institute"/>
            <person name="Aerts A."/>
            <person name="Atanasova L."/>
            <person name="Chenthamara K."/>
            <person name="Zhang J."/>
            <person name="Grujic M."/>
            <person name="Henrissat B."/>
            <person name="Kuo A."/>
            <person name="Salamov A."/>
            <person name="Lipzen A."/>
            <person name="Labutti K."/>
            <person name="Barry K."/>
            <person name="Miao Y."/>
            <person name="Rahimi M.J."/>
            <person name="Shen Q."/>
            <person name="Grigoriev I.V."/>
            <person name="Kubicek C.P."/>
            <person name="Druzhinina I.S."/>
        </authorList>
    </citation>
    <scope>NUCLEOTIDE SEQUENCE [LARGE SCALE GENOMIC DNA]</scope>
    <source>
        <strain evidence="2 3">ATCC 18648</strain>
    </source>
</reference>
<dbReference type="PANTHER" id="PTHR42060:SF3">
    <property type="entry name" value="SMP-30_GLUCONOLACTONASE_LRE-LIKE REGION DOMAIN-CONTAINING PROTEIN"/>
    <property type="match status" value="1"/>
</dbReference>
<proteinExistence type="predicted"/>
<dbReference type="AlphaFoldDB" id="A0A2T4BSJ2"/>
<dbReference type="SUPFAM" id="SSF63829">
    <property type="entry name" value="Calcium-dependent phosphotriesterase"/>
    <property type="match status" value="1"/>
</dbReference>
<feature type="chain" id="PRO_5015512275" evidence="1">
    <location>
        <begin position="19"/>
        <end position="331"/>
    </location>
</feature>
<dbReference type="InterPro" id="IPR052998">
    <property type="entry name" value="Hetero-Diels-Alderase-like"/>
</dbReference>
<evidence type="ECO:0000313" key="2">
    <source>
        <dbReference type="EMBL" id="PTB72279.1"/>
    </source>
</evidence>
<keyword evidence="3" id="KW-1185">Reference proteome</keyword>
<dbReference type="InterPro" id="IPR011042">
    <property type="entry name" value="6-blade_b-propeller_TolB-like"/>
</dbReference>
<accession>A0A2T4BSJ2</accession>
<evidence type="ECO:0000313" key="3">
    <source>
        <dbReference type="Proteomes" id="UP000240760"/>
    </source>
</evidence>
<dbReference type="PANTHER" id="PTHR42060">
    <property type="entry name" value="NHL REPEAT-CONTAINING PROTEIN-RELATED"/>
    <property type="match status" value="1"/>
</dbReference>
<dbReference type="OrthoDB" id="9977941at2759"/>
<organism evidence="2 3">
    <name type="scientific">Trichoderma longibrachiatum ATCC 18648</name>
    <dbReference type="NCBI Taxonomy" id="983965"/>
    <lineage>
        <taxon>Eukaryota</taxon>
        <taxon>Fungi</taxon>
        <taxon>Dikarya</taxon>
        <taxon>Ascomycota</taxon>
        <taxon>Pezizomycotina</taxon>
        <taxon>Sordariomycetes</taxon>
        <taxon>Hypocreomycetidae</taxon>
        <taxon>Hypocreales</taxon>
        <taxon>Hypocreaceae</taxon>
        <taxon>Trichoderma</taxon>
    </lineage>
</organism>
<dbReference type="Proteomes" id="UP000240760">
    <property type="component" value="Unassembled WGS sequence"/>
</dbReference>
<feature type="signal peptide" evidence="1">
    <location>
        <begin position="1"/>
        <end position="18"/>
    </location>
</feature>
<protein>
    <submittedName>
        <fullName evidence="2">Quino protein amine dehydrogenase beta chain-like protein</fullName>
    </submittedName>
</protein>
<keyword evidence="1" id="KW-0732">Signal</keyword>